<sequence>MSVAKKIAVRAINNYKYVSPITCLGIKCLLNQFDDKSIDSMLPKLLDRKLKVSHSFDKRKYQIYKDGLQDKTYRSMYVPSPTNALIESTFLYRLSDSDYDVSKSVFSYQLPRSGAKSFSSFENYFKMYTKMNDGITTFMNDNKNEGVLIVDIKKFYSSIDDGKALNEFDRRHGKLNLLRDAVVADDGGLTIGINFSHIVAQEYLREFDNLMVAQFGQRYFRYVDDISIPCDRDELDTIVAYIKNYLPQELSVNMDKLDFITSENWSNLVESQSDQNNHIKFFEIVNLFISGNLDRLDALESHLRNKNIFLPINRVRSDVTTHSFDYFLKHISKIDIFRTNPRRWTFKHFDQFLLKRKEYHLNSLKCVIKGFGHDLDSKKVKARICIRNINFHLSSLYYLLNDEELLKVAKILPEHEGLYPAQCIISCLVEHTFESLVKLSAKHVSLLAELWISRGKVPCQFTCSIEDSDFIENITYLKLMNVITFNLEEAKSCLEKESSDFLSAVFDKETRIEAPSDYNEELQSLLIKYTEQELKALILKPLDVALEANYSLESYSLY</sequence>
<gene>
    <name evidence="1" type="ORF">A1QO_04615</name>
</gene>
<evidence type="ECO:0000313" key="2">
    <source>
        <dbReference type="Proteomes" id="UP000094741"/>
    </source>
</evidence>
<name>A0A1E5BI47_9VIBR</name>
<evidence type="ECO:0000313" key="1">
    <source>
        <dbReference type="EMBL" id="OEE36953.1"/>
    </source>
</evidence>
<evidence type="ECO:0008006" key="3">
    <source>
        <dbReference type="Google" id="ProtNLM"/>
    </source>
</evidence>
<dbReference type="Proteomes" id="UP000094741">
    <property type="component" value="Unassembled WGS sequence"/>
</dbReference>
<comment type="caution">
    <text evidence="1">The sequence shown here is derived from an EMBL/GenBank/DDBJ whole genome shotgun (WGS) entry which is preliminary data.</text>
</comment>
<proteinExistence type="predicted"/>
<dbReference type="EMBL" id="AJYQ02000030">
    <property type="protein sequence ID" value="OEE36953.1"/>
    <property type="molecule type" value="Genomic_DNA"/>
</dbReference>
<dbReference type="RefSeq" id="WP_017041028.1">
    <property type="nucleotide sequence ID" value="NZ_AJYQ02000030.1"/>
</dbReference>
<dbReference type="CDD" id="cd01646">
    <property type="entry name" value="RT_Bac_retron_I"/>
    <property type="match status" value="1"/>
</dbReference>
<dbReference type="eggNOG" id="COG3344">
    <property type="taxonomic scope" value="Bacteria"/>
</dbReference>
<protein>
    <recommendedName>
        <fullName evidence="3">Reverse transcriptase domain-containing protein</fullName>
    </recommendedName>
</protein>
<accession>A0A1E5BI47</accession>
<organism evidence="1 2">
    <name type="scientific">Vibrio genomosp. F10 str. ZF-129</name>
    <dbReference type="NCBI Taxonomy" id="1187848"/>
    <lineage>
        <taxon>Bacteria</taxon>
        <taxon>Pseudomonadati</taxon>
        <taxon>Pseudomonadota</taxon>
        <taxon>Gammaproteobacteria</taxon>
        <taxon>Vibrionales</taxon>
        <taxon>Vibrionaceae</taxon>
        <taxon>Vibrio</taxon>
    </lineage>
</organism>
<dbReference type="AlphaFoldDB" id="A0A1E5BI47"/>
<dbReference type="STRING" id="1187848.A1QO_04615"/>
<dbReference type="OrthoDB" id="9793236at2"/>
<reference evidence="1 2" key="1">
    <citation type="journal article" date="2012" name="Science">
        <title>Ecological populations of bacteria act as socially cohesive units of antibiotic production and resistance.</title>
        <authorList>
            <person name="Cordero O.X."/>
            <person name="Wildschutte H."/>
            <person name="Kirkup B."/>
            <person name="Proehl S."/>
            <person name="Ngo L."/>
            <person name="Hussain F."/>
            <person name="Le Roux F."/>
            <person name="Mincer T."/>
            <person name="Polz M.F."/>
        </authorList>
    </citation>
    <scope>NUCLEOTIDE SEQUENCE [LARGE SCALE GENOMIC DNA]</scope>
    <source>
        <strain evidence="1 2">ZF-129</strain>
    </source>
</reference>